<comment type="caution">
    <text evidence="2">The sequence shown here is derived from an EMBL/GenBank/DDBJ whole genome shotgun (WGS) entry which is preliminary data.</text>
</comment>
<reference evidence="2" key="2">
    <citation type="submission" date="2023-07" db="EMBL/GenBank/DDBJ databases">
        <authorList>
            <consortium name="Lawrence Berkeley National Laboratory"/>
            <person name="Haridas S."/>
            <person name="Hensen N."/>
            <person name="Bonometti L."/>
            <person name="Westerberg I."/>
            <person name="Brannstrom I.O."/>
            <person name="Guillou S."/>
            <person name="Cros-Aarteil S."/>
            <person name="Calhoun S."/>
            <person name="Kuo A."/>
            <person name="Mondo S."/>
            <person name="Pangilinan J."/>
            <person name="Riley R."/>
            <person name="LaButti K."/>
            <person name="Andreopoulos B."/>
            <person name="Lipzen A."/>
            <person name="Chen C."/>
            <person name="Yanf M."/>
            <person name="Daum C."/>
            <person name="Ng V."/>
            <person name="Clum A."/>
            <person name="Steindorff A."/>
            <person name="Ohm R."/>
            <person name="Martin F."/>
            <person name="Silar P."/>
            <person name="Natvig D."/>
            <person name="Lalanne C."/>
            <person name="Gautier V."/>
            <person name="Ament-velasquez S.L."/>
            <person name="Kruys A."/>
            <person name="Hutchinson M.I."/>
            <person name="Powell A.J."/>
            <person name="Barry K."/>
            <person name="Miller A.N."/>
            <person name="Grigoriev I.V."/>
            <person name="Debuchy R."/>
            <person name="Gladieux P."/>
            <person name="Thoren M.H."/>
            <person name="Johannesson H."/>
        </authorList>
    </citation>
    <scope>NUCLEOTIDE SEQUENCE</scope>
    <source>
        <strain evidence="2">FGSC 1904</strain>
    </source>
</reference>
<evidence type="ECO:0000313" key="3">
    <source>
        <dbReference type="Proteomes" id="UP001281003"/>
    </source>
</evidence>
<keyword evidence="1" id="KW-0812">Transmembrane</keyword>
<keyword evidence="1" id="KW-0472">Membrane</keyword>
<dbReference type="Proteomes" id="UP001281003">
    <property type="component" value="Unassembled WGS sequence"/>
</dbReference>
<evidence type="ECO:0000256" key="1">
    <source>
        <dbReference type="SAM" id="Phobius"/>
    </source>
</evidence>
<dbReference type="EMBL" id="JAUTDP010000008">
    <property type="protein sequence ID" value="KAK3397259.1"/>
    <property type="molecule type" value="Genomic_DNA"/>
</dbReference>
<dbReference type="PANTHER" id="PTHR28022">
    <property type="entry name" value="GPI MANNOSYLTRANSFERASE 2 SUBUNIT PGA1"/>
    <property type="match status" value="1"/>
</dbReference>
<dbReference type="InterPro" id="IPR019433">
    <property type="entry name" value="GPI_ManTrfase_II_coact_Pga1"/>
</dbReference>
<keyword evidence="1" id="KW-1133">Transmembrane helix</keyword>
<dbReference type="GO" id="GO:0006506">
    <property type="term" value="P:GPI anchor biosynthetic process"/>
    <property type="evidence" value="ECO:0007669"/>
    <property type="project" value="TreeGrafter"/>
</dbReference>
<sequence length="122" mass="13298">MEYYPAVEPREPYFYVKKKKGSDSASSSSTGSLLLRISAAADYFTSNSTLMLHPPPVDVDIILDPFLFNVLPRSLVPTIGWIGVVAVAGWMVAKRVVSFLVAISEGGAEAEEMSEGESKKKR</sequence>
<reference evidence="2" key="1">
    <citation type="journal article" date="2023" name="Mol. Phylogenet. Evol.">
        <title>Genome-scale phylogeny and comparative genomics of the fungal order Sordariales.</title>
        <authorList>
            <person name="Hensen N."/>
            <person name="Bonometti L."/>
            <person name="Westerberg I."/>
            <person name="Brannstrom I.O."/>
            <person name="Guillou S."/>
            <person name="Cros-Aarteil S."/>
            <person name="Calhoun S."/>
            <person name="Haridas S."/>
            <person name="Kuo A."/>
            <person name="Mondo S."/>
            <person name="Pangilinan J."/>
            <person name="Riley R."/>
            <person name="LaButti K."/>
            <person name="Andreopoulos B."/>
            <person name="Lipzen A."/>
            <person name="Chen C."/>
            <person name="Yan M."/>
            <person name="Daum C."/>
            <person name="Ng V."/>
            <person name="Clum A."/>
            <person name="Steindorff A."/>
            <person name="Ohm R.A."/>
            <person name="Martin F."/>
            <person name="Silar P."/>
            <person name="Natvig D.O."/>
            <person name="Lalanne C."/>
            <person name="Gautier V."/>
            <person name="Ament-Velasquez S.L."/>
            <person name="Kruys A."/>
            <person name="Hutchinson M.I."/>
            <person name="Powell A.J."/>
            <person name="Barry K."/>
            <person name="Miller A.N."/>
            <person name="Grigoriev I.V."/>
            <person name="Debuchy R."/>
            <person name="Gladieux P."/>
            <person name="Hiltunen Thoren M."/>
            <person name="Johannesson H."/>
        </authorList>
    </citation>
    <scope>NUCLEOTIDE SEQUENCE</scope>
    <source>
        <strain evidence="2">FGSC 1904</strain>
    </source>
</reference>
<evidence type="ECO:0000313" key="2">
    <source>
        <dbReference type="EMBL" id="KAK3397259.1"/>
    </source>
</evidence>
<protein>
    <submittedName>
        <fullName evidence="2">Uncharacterized protein</fullName>
    </submittedName>
</protein>
<dbReference type="GO" id="GO:0000030">
    <property type="term" value="F:mannosyltransferase activity"/>
    <property type="evidence" value="ECO:0007669"/>
    <property type="project" value="TreeGrafter"/>
</dbReference>
<keyword evidence="3" id="KW-1185">Reference proteome</keyword>
<dbReference type="AlphaFoldDB" id="A0AAE0PC91"/>
<accession>A0AAE0PC91</accession>
<dbReference type="GO" id="GO:0005789">
    <property type="term" value="C:endoplasmic reticulum membrane"/>
    <property type="evidence" value="ECO:0007669"/>
    <property type="project" value="TreeGrafter"/>
</dbReference>
<feature type="transmembrane region" description="Helical" evidence="1">
    <location>
        <begin position="75"/>
        <end position="93"/>
    </location>
</feature>
<dbReference type="PANTHER" id="PTHR28022:SF1">
    <property type="entry name" value="GPI MANNOSYLTRANSFERASE 2 SUBUNIT PGA1"/>
    <property type="match status" value="1"/>
</dbReference>
<name>A0AAE0PC91_SORBR</name>
<proteinExistence type="predicted"/>
<dbReference type="GO" id="GO:0031501">
    <property type="term" value="C:mannosyltransferase complex"/>
    <property type="evidence" value="ECO:0007669"/>
    <property type="project" value="TreeGrafter"/>
</dbReference>
<gene>
    <name evidence="2" type="ORF">B0T20DRAFT_415696</name>
</gene>
<organism evidence="2 3">
    <name type="scientific">Sordaria brevicollis</name>
    <dbReference type="NCBI Taxonomy" id="83679"/>
    <lineage>
        <taxon>Eukaryota</taxon>
        <taxon>Fungi</taxon>
        <taxon>Dikarya</taxon>
        <taxon>Ascomycota</taxon>
        <taxon>Pezizomycotina</taxon>
        <taxon>Sordariomycetes</taxon>
        <taxon>Sordariomycetidae</taxon>
        <taxon>Sordariales</taxon>
        <taxon>Sordariaceae</taxon>
        <taxon>Sordaria</taxon>
    </lineage>
</organism>